<dbReference type="PANTHER" id="PTHR38663">
    <property type="match status" value="1"/>
</dbReference>
<organism evidence="2 3">
    <name type="scientific">Haloferax elongans ATCC BAA-1513</name>
    <dbReference type="NCBI Taxonomy" id="1230453"/>
    <lineage>
        <taxon>Archaea</taxon>
        <taxon>Methanobacteriati</taxon>
        <taxon>Methanobacteriota</taxon>
        <taxon>Stenosarchaea group</taxon>
        <taxon>Halobacteria</taxon>
        <taxon>Halobacteriales</taxon>
        <taxon>Haloferacaceae</taxon>
        <taxon>Haloferax</taxon>
    </lineage>
</organism>
<feature type="domain" description="FAD-dependent urate hydroxylase HpyO/Asp monooxygenase CreE-like FAD/NAD(P)-binding" evidence="1">
    <location>
        <begin position="19"/>
        <end position="165"/>
    </location>
</feature>
<sequence>MNVSQTSSVDEVRPSYDYVIVGGGVHGTHLALRLLTKTDLTHEDIALLEPGGELLGAFRRQCRQCGMEALRSPFVHHVGVDPFSLRDFARARGRMGELLHSETGGDRPTVDLFFDHADWVIERHDLDSLIEPIAATGVQKERDTLVVQTTNRPLRTDRCVLAVGHGGAYTRPEWATDLPVDAPVTHVWDDEFDPEAVGDEAVGIVGGGITAAQLATSLGRPEREVTVLTRSPLRVNQLEADSHWMHPSGPESLDSYSPGSKERYDAIREARYDGTIPPYLIRRFRQCIDRDPVEVCQTEIDEATWTGGPIVANCTDGTAWCFDRIILATGFEDPYGNPLFRSVADSLALETGYRGMPVLDEESLAWRRSTGDFSRVHVTGVAAESILGPFARNIIGARRAGERLVAMHETHDEANSASRAMGAT</sequence>
<dbReference type="RefSeq" id="WP_008322059.1">
    <property type="nucleotide sequence ID" value="NZ_AOLK01000003.1"/>
</dbReference>
<dbReference type="PATRIC" id="fig|1230453.4.peg.145"/>
<reference evidence="2 3" key="1">
    <citation type="journal article" date="2014" name="PLoS Genet.">
        <title>Phylogenetically driven sequencing of extremely halophilic archaea reveals strategies for static and dynamic osmo-response.</title>
        <authorList>
            <person name="Becker E.A."/>
            <person name="Seitzer P.M."/>
            <person name="Tritt A."/>
            <person name="Larsen D."/>
            <person name="Krusor M."/>
            <person name="Yao A.I."/>
            <person name="Wu D."/>
            <person name="Madern D."/>
            <person name="Eisen J.A."/>
            <person name="Darling A.E."/>
            <person name="Facciotti M.T."/>
        </authorList>
    </citation>
    <scope>NUCLEOTIDE SEQUENCE [LARGE SCALE GENOMIC DNA]</scope>
    <source>
        <strain evidence="2 3">ATCC BAA-1513</strain>
    </source>
</reference>
<keyword evidence="3" id="KW-1185">Reference proteome</keyword>
<dbReference type="OrthoDB" id="201607at2157"/>
<proteinExistence type="predicted"/>
<dbReference type="Pfam" id="PF13454">
    <property type="entry name" value="NAD_binding_9"/>
    <property type="match status" value="1"/>
</dbReference>
<dbReference type="Proteomes" id="UP000011612">
    <property type="component" value="Unassembled WGS sequence"/>
</dbReference>
<evidence type="ECO:0000313" key="3">
    <source>
        <dbReference type="Proteomes" id="UP000011612"/>
    </source>
</evidence>
<dbReference type="STRING" id="1230453.C453_00770"/>
<dbReference type="Gene3D" id="3.50.50.60">
    <property type="entry name" value="FAD/NAD(P)-binding domain"/>
    <property type="match status" value="1"/>
</dbReference>
<protein>
    <recommendedName>
        <fullName evidence="1">FAD-dependent urate hydroxylase HpyO/Asp monooxygenase CreE-like FAD/NAD(P)-binding domain-containing protein</fullName>
    </recommendedName>
</protein>
<dbReference type="PANTHER" id="PTHR38663:SF1">
    <property type="entry name" value="L-ORNITHINE N(5)-MONOOXYGENASE"/>
    <property type="match status" value="1"/>
</dbReference>
<gene>
    <name evidence="2" type="ORF">C453_00770</name>
</gene>
<evidence type="ECO:0000259" key="1">
    <source>
        <dbReference type="Pfam" id="PF13454"/>
    </source>
</evidence>
<dbReference type="InterPro" id="IPR038732">
    <property type="entry name" value="HpyO/CreE_NAD-binding"/>
</dbReference>
<dbReference type="PRINTS" id="PR00411">
    <property type="entry name" value="PNDRDTASEI"/>
</dbReference>
<evidence type="ECO:0000313" key="2">
    <source>
        <dbReference type="EMBL" id="ELZ88996.1"/>
    </source>
</evidence>
<dbReference type="InterPro" id="IPR036188">
    <property type="entry name" value="FAD/NAD-bd_sf"/>
</dbReference>
<comment type="caution">
    <text evidence="2">The sequence shown here is derived from an EMBL/GenBank/DDBJ whole genome shotgun (WGS) entry which is preliminary data.</text>
</comment>
<dbReference type="SUPFAM" id="SSF51905">
    <property type="entry name" value="FAD/NAD(P)-binding domain"/>
    <property type="match status" value="1"/>
</dbReference>
<dbReference type="EMBL" id="AOLK01000003">
    <property type="protein sequence ID" value="ELZ88996.1"/>
    <property type="molecule type" value="Genomic_DNA"/>
</dbReference>
<dbReference type="AlphaFoldDB" id="M0HWY6"/>
<name>M0HWY6_HALEO</name>
<accession>M0HWY6</accession>